<comment type="caution">
    <text evidence="3">The sequence shown here is derived from an EMBL/GenBank/DDBJ whole genome shotgun (WGS) entry which is preliminary data.</text>
</comment>
<dbReference type="RefSeq" id="WP_310292102.1">
    <property type="nucleotide sequence ID" value="NZ_BAAAWO010000001.1"/>
</dbReference>
<feature type="region of interest" description="Disordered" evidence="1">
    <location>
        <begin position="1"/>
        <end position="54"/>
    </location>
</feature>
<name>A0ABU2BLN6_9MICC</name>
<dbReference type="InterPro" id="IPR018961">
    <property type="entry name" value="DnaJ_homolog_subfam-C_membr-28"/>
</dbReference>
<accession>A0ABU2BLN6</accession>
<organism evidence="3 4">
    <name type="scientific">Paeniglutamicibacter sulfureus</name>
    <dbReference type="NCBI Taxonomy" id="43666"/>
    <lineage>
        <taxon>Bacteria</taxon>
        <taxon>Bacillati</taxon>
        <taxon>Actinomycetota</taxon>
        <taxon>Actinomycetes</taxon>
        <taxon>Micrococcales</taxon>
        <taxon>Micrococcaceae</taxon>
        <taxon>Paeniglutamicibacter</taxon>
    </lineage>
</organism>
<evidence type="ECO:0000256" key="1">
    <source>
        <dbReference type="SAM" id="MobiDB-lite"/>
    </source>
</evidence>
<dbReference type="Proteomes" id="UP001183817">
    <property type="component" value="Unassembled WGS sequence"/>
</dbReference>
<sequence length="212" mass="23831">MSRRNLEENSEASLRSARYRSERENAEEHIPADEYARRTGKTFGDTEDSTSTIPQFHADDDVWEVANSALDAAFARGEFDNLAYAGKPIPGLGTSTDPDWWVKGLIERELISGLGPPALMLRKEEEELESTLDQLAGQTAVRELLEDFNARVIEARRQLLGGPPVITPLRDVDAEIAAWKSRRNADAGTDETPEVRPRAFWLGRWLTTRKTH</sequence>
<gene>
    <name evidence="3" type="ORF">J2S64_003229</name>
</gene>
<keyword evidence="4" id="KW-1185">Reference proteome</keyword>
<proteinExistence type="predicted"/>
<evidence type="ECO:0000313" key="3">
    <source>
        <dbReference type="EMBL" id="MDR7359538.1"/>
    </source>
</evidence>
<protein>
    <recommendedName>
        <fullName evidence="2">DnaJ homologue subfamily C member 28 conserved domain-containing protein</fullName>
    </recommendedName>
</protein>
<dbReference type="EMBL" id="JAVDYI010000001">
    <property type="protein sequence ID" value="MDR7359538.1"/>
    <property type="molecule type" value="Genomic_DNA"/>
</dbReference>
<feature type="compositionally biased region" description="Basic and acidic residues" evidence="1">
    <location>
        <begin position="19"/>
        <end position="37"/>
    </location>
</feature>
<evidence type="ECO:0000259" key="2">
    <source>
        <dbReference type="Pfam" id="PF09350"/>
    </source>
</evidence>
<evidence type="ECO:0000313" key="4">
    <source>
        <dbReference type="Proteomes" id="UP001183817"/>
    </source>
</evidence>
<dbReference type="Pfam" id="PF09350">
    <property type="entry name" value="DJC28_CD"/>
    <property type="match status" value="1"/>
</dbReference>
<feature type="domain" description="DnaJ homologue subfamily C member 28 conserved" evidence="2">
    <location>
        <begin position="66"/>
        <end position="132"/>
    </location>
</feature>
<reference evidence="3 4" key="1">
    <citation type="submission" date="2023-07" db="EMBL/GenBank/DDBJ databases">
        <title>Sequencing the genomes of 1000 actinobacteria strains.</title>
        <authorList>
            <person name="Klenk H.-P."/>
        </authorList>
    </citation>
    <scope>NUCLEOTIDE SEQUENCE [LARGE SCALE GENOMIC DNA]</scope>
    <source>
        <strain evidence="3 4">DSM 20167</strain>
    </source>
</reference>